<dbReference type="Proteomes" id="UP000186465">
    <property type="component" value="Unassembled WGS sequence"/>
</dbReference>
<evidence type="ECO:0000256" key="12">
    <source>
        <dbReference type="HAMAP-Rule" id="MF_00047"/>
    </source>
</evidence>
<comment type="similarity">
    <text evidence="2 12">Belongs to the D-alanine--D-alanine ligase family.</text>
</comment>
<dbReference type="InterPro" id="IPR013815">
    <property type="entry name" value="ATP_grasp_subdomain_1"/>
</dbReference>
<dbReference type="SUPFAM" id="SSF56059">
    <property type="entry name" value="Glutathione synthetase ATP-binding domain-like"/>
    <property type="match status" value="1"/>
</dbReference>
<feature type="active site" evidence="13">
    <location>
        <position position="352"/>
    </location>
</feature>
<comment type="function">
    <text evidence="12">Cell wall formation.</text>
</comment>
<dbReference type="GO" id="GO:0005524">
    <property type="term" value="F:ATP binding"/>
    <property type="evidence" value="ECO:0007669"/>
    <property type="project" value="UniProtKB-UniRule"/>
</dbReference>
<comment type="subcellular location">
    <subcellularLocation>
        <location evidence="12">Cytoplasm</location>
    </subcellularLocation>
</comment>
<dbReference type="FunFam" id="3.30.470.20:FF:000008">
    <property type="entry name" value="D-alanine--D-alanine ligase"/>
    <property type="match status" value="1"/>
</dbReference>
<dbReference type="GO" id="GO:0071555">
    <property type="term" value="P:cell wall organization"/>
    <property type="evidence" value="ECO:0007669"/>
    <property type="project" value="UniProtKB-KW"/>
</dbReference>
<evidence type="ECO:0000256" key="15">
    <source>
        <dbReference type="PIRSR" id="PIRSR039102-3"/>
    </source>
</evidence>
<dbReference type="GO" id="GO:0008360">
    <property type="term" value="P:regulation of cell shape"/>
    <property type="evidence" value="ECO:0007669"/>
    <property type="project" value="UniProtKB-KW"/>
</dbReference>
<organism evidence="18 19">
    <name type="scientific">Boudabousia marimammalium</name>
    <dbReference type="NCBI Taxonomy" id="156892"/>
    <lineage>
        <taxon>Bacteria</taxon>
        <taxon>Bacillati</taxon>
        <taxon>Actinomycetota</taxon>
        <taxon>Actinomycetes</taxon>
        <taxon>Actinomycetales</taxon>
        <taxon>Actinomycetaceae</taxon>
        <taxon>Boudabousia</taxon>
    </lineage>
</organism>
<gene>
    <name evidence="12" type="primary">ddl</name>
    <name evidence="18" type="ORF">BM477_05120</name>
</gene>
<dbReference type="PROSITE" id="PS50975">
    <property type="entry name" value="ATP_GRASP"/>
    <property type="match status" value="1"/>
</dbReference>
<protein>
    <recommendedName>
        <fullName evidence="12">D-alanine--D-alanine ligase</fullName>
        <ecNumber evidence="12">6.3.2.4</ecNumber>
    </recommendedName>
    <alternativeName>
        <fullName evidence="12">D-Ala-D-Ala ligase</fullName>
    </alternativeName>
    <alternativeName>
        <fullName evidence="12">D-alanylalanine synthetase</fullName>
    </alternativeName>
</protein>
<feature type="binding site" evidence="14">
    <location>
        <begin position="204"/>
        <end position="206"/>
    </location>
    <ligand>
        <name>ATP</name>
        <dbReference type="ChEBI" id="CHEBI:30616"/>
    </ligand>
</feature>
<dbReference type="EC" id="6.3.2.4" evidence="12"/>
<keyword evidence="3 12" id="KW-0436">Ligase</keyword>
<keyword evidence="4 15" id="KW-0479">Metal-binding</keyword>
<dbReference type="AlphaFoldDB" id="A0A1Q5PP37"/>
<comment type="cofactor">
    <cofactor evidence="1">
        <name>Mn(2+)</name>
        <dbReference type="ChEBI" id="CHEBI:29035"/>
    </cofactor>
</comment>
<dbReference type="InterPro" id="IPR005905">
    <property type="entry name" value="D_ala_D_ala"/>
</dbReference>
<feature type="binding site" evidence="15">
    <location>
        <position position="343"/>
    </location>
    <ligand>
        <name>Mg(2+)</name>
        <dbReference type="ChEBI" id="CHEBI:18420"/>
        <label>2</label>
    </ligand>
</feature>
<comment type="cofactor">
    <cofactor evidence="15">
        <name>Mg(2+)</name>
        <dbReference type="ChEBI" id="CHEBI:18420"/>
    </cofactor>
    <cofactor evidence="15">
        <name>Mn(2+)</name>
        <dbReference type="ChEBI" id="CHEBI:29035"/>
    </cofactor>
    <text evidence="15">Binds 2 magnesium or manganese ions per subunit.</text>
</comment>
<evidence type="ECO:0000256" key="13">
    <source>
        <dbReference type="PIRSR" id="PIRSR039102-1"/>
    </source>
</evidence>
<feature type="active site" evidence="13">
    <location>
        <position position="212"/>
    </location>
</feature>
<dbReference type="InterPro" id="IPR000291">
    <property type="entry name" value="D-Ala_lig_Van_CS"/>
</dbReference>
<dbReference type="InterPro" id="IPR011761">
    <property type="entry name" value="ATP-grasp"/>
</dbReference>
<evidence type="ECO:0000259" key="17">
    <source>
        <dbReference type="PROSITE" id="PS50975"/>
    </source>
</evidence>
<keyword evidence="8 12" id="KW-0133">Cell shape</keyword>
<dbReference type="InterPro" id="IPR011095">
    <property type="entry name" value="Dala_Dala_lig_C"/>
</dbReference>
<keyword evidence="11 12" id="KW-0961">Cell wall biogenesis/degradation</keyword>
<evidence type="ECO:0000256" key="14">
    <source>
        <dbReference type="PIRSR" id="PIRSR039102-2"/>
    </source>
</evidence>
<reference evidence="19" key="1">
    <citation type="submission" date="2016-11" db="EMBL/GenBank/DDBJ databases">
        <title>Actinomyces gypaetusis sp. nov. isolated from Gypaetus barbatus in Qinghai Tibet Plateau China.</title>
        <authorList>
            <person name="Meng X."/>
        </authorList>
    </citation>
    <scope>NUCLEOTIDE SEQUENCE [LARGE SCALE GENOMIC DNA]</scope>
    <source>
        <strain evidence="19">DSM 15383</strain>
    </source>
</reference>
<evidence type="ECO:0000313" key="18">
    <source>
        <dbReference type="EMBL" id="OKL49358.1"/>
    </source>
</evidence>
<dbReference type="GO" id="GO:0009252">
    <property type="term" value="P:peptidoglycan biosynthetic process"/>
    <property type="evidence" value="ECO:0007669"/>
    <property type="project" value="UniProtKB-UniRule"/>
</dbReference>
<evidence type="ECO:0000313" key="19">
    <source>
        <dbReference type="Proteomes" id="UP000186465"/>
    </source>
</evidence>
<keyword evidence="19" id="KW-1185">Reference proteome</keyword>
<dbReference type="OrthoDB" id="9813261at2"/>
<dbReference type="UniPathway" id="UPA00219"/>
<dbReference type="Pfam" id="PF01820">
    <property type="entry name" value="Dala_Dala_lig_N"/>
    <property type="match status" value="1"/>
</dbReference>
<accession>A0A1Q5PP37</accession>
<dbReference type="RefSeq" id="WP_075361596.1">
    <property type="nucleotide sequence ID" value="NZ_MPDM01000004.1"/>
</dbReference>
<dbReference type="InterPro" id="IPR016185">
    <property type="entry name" value="PreATP-grasp_dom_sf"/>
</dbReference>
<keyword evidence="7 15" id="KW-0460">Magnesium</keyword>
<feature type="binding site" evidence="15">
    <location>
        <position position="327"/>
    </location>
    <ligand>
        <name>Mg(2+)</name>
        <dbReference type="ChEBI" id="CHEBI:18420"/>
        <label>1</label>
    </ligand>
</feature>
<dbReference type="InterPro" id="IPR011127">
    <property type="entry name" value="Dala_Dala_lig_N"/>
</dbReference>
<comment type="pathway">
    <text evidence="12">Cell wall biogenesis; peptidoglycan biosynthesis.</text>
</comment>
<evidence type="ECO:0000256" key="2">
    <source>
        <dbReference type="ARBA" id="ARBA00010871"/>
    </source>
</evidence>
<dbReference type="PROSITE" id="PS00844">
    <property type="entry name" value="DALA_DALA_LIGASE_2"/>
    <property type="match status" value="1"/>
</dbReference>
<evidence type="ECO:0000256" key="11">
    <source>
        <dbReference type="ARBA" id="ARBA00023316"/>
    </source>
</evidence>
<feature type="binding site" evidence="15">
    <location>
        <position position="341"/>
    </location>
    <ligand>
        <name>Mg(2+)</name>
        <dbReference type="ChEBI" id="CHEBI:18420"/>
        <label>2</label>
    </ligand>
</feature>
<comment type="caution">
    <text evidence="18">The sequence shown here is derived from an EMBL/GenBank/DDBJ whole genome shotgun (WGS) entry which is preliminary data.</text>
</comment>
<sequence length="384" mass="41445">MNIAASNTAVSQGGERKLRVMVVFGGRSGEHQISCSTAAGVLEHIDREIFDVIPVGVTPDGRWLRVPDDPDLYRLEGDTGATIEPGPQQLTLVAGDGAAFEFDALAIGEISARDIGMIDVMLPLLHGPFGEDGTLQGMLEMSDFRYVGCGVTSSAVCMAKHMTKALLAGRGLPVGQWKFISPREWVENREGVLEQCEALGLPLFVKPSRAGSSLGITKVESFAQLGAAIDAARQHDPRVIVEAMASGREIECAVLAGRNGSEPRVAPLGEIVLPANDGFYDYRTKYVGNDANLVCPAPLPENAVARIQECAIDAFETLECEGLARVDFFYDDQTGQIIINEVNTMPGLTPFSLFPLMWSKAGLSYRDMITELITMALERPMGLR</sequence>
<feature type="active site" evidence="13">
    <location>
        <position position="30"/>
    </location>
</feature>
<evidence type="ECO:0000256" key="10">
    <source>
        <dbReference type="ARBA" id="ARBA00023211"/>
    </source>
</evidence>
<name>A0A1Q5PP37_9ACTO</name>
<dbReference type="Gene3D" id="3.30.470.20">
    <property type="entry name" value="ATP-grasp fold, B domain"/>
    <property type="match status" value="1"/>
</dbReference>
<evidence type="ECO:0000256" key="3">
    <source>
        <dbReference type="ARBA" id="ARBA00022598"/>
    </source>
</evidence>
<keyword evidence="5 14" id="KW-0547">Nucleotide-binding</keyword>
<dbReference type="PROSITE" id="PS00843">
    <property type="entry name" value="DALA_DALA_LIGASE_1"/>
    <property type="match status" value="1"/>
</dbReference>
<keyword evidence="10 15" id="KW-0464">Manganese</keyword>
<feature type="binding site" evidence="14">
    <location>
        <begin position="340"/>
        <end position="341"/>
    </location>
    <ligand>
        <name>ATP</name>
        <dbReference type="ChEBI" id="CHEBI:30616"/>
    </ligand>
</feature>
<dbReference type="STRING" id="156892.BM477_05120"/>
<evidence type="ECO:0000256" key="9">
    <source>
        <dbReference type="ARBA" id="ARBA00022984"/>
    </source>
</evidence>
<evidence type="ECO:0000256" key="6">
    <source>
        <dbReference type="ARBA" id="ARBA00022840"/>
    </source>
</evidence>
<feature type="domain" description="ATP-grasp" evidence="17">
    <location>
        <begin position="164"/>
        <end position="374"/>
    </location>
</feature>
<feature type="binding site" evidence="15">
    <location>
        <position position="341"/>
    </location>
    <ligand>
        <name>Mg(2+)</name>
        <dbReference type="ChEBI" id="CHEBI:18420"/>
        <label>1</label>
    </ligand>
</feature>
<dbReference type="HAMAP" id="MF_00047">
    <property type="entry name" value="Dala_Dala_lig"/>
    <property type="match status" value="1"/>
</dbReference>
<keyword evidence="9 12" id="KW-0573">Peptidoglycan synthesis</keyword>
<dbReference type="GO" id="GO:0005829">
    <property type="term" value="C:cytosol"/>
    <property type="evidence" value="ECO:0007669"/>
    <property type="project" value="TreeGrafter"/>
</dbReference>
<dbReference type="NCBIfam" id="NF002378">
    <property type="entry name" value="PRK01372.1"/>
    <property type="match status" value="1"/>
</dbReference>
<evidence type="ECO:0000256" key="8">
    <source>
        <dbReference type="ARBA" id="ARBA00022960"/>
    </source>
</evidence>
<keyword evidence="6 16" id="KW-0067">ATP-binding</keyword>
<dbReference type="NCBIfam" id="NF002528">
    <property type="entry name" value="PRK01966.1-4"/>
    <property type="match status" value="1"/>
</dbReference>
<dbReference type="SUPFAM" id="SSF52440">
    <property type="entry name" value="PreATP-grasp domain"/>
    <property type="match status" value="1"/>
</dbReference>
<feature type="binding site" evidence="14">
    <location>
        <begin position="212"/>
        <end position="213"/>
    </location>
    <ligand>
        <name>ATP</name>
        <dbReference type="ChEBI" id="CHEBI:30616"/>
    </ligand>
</feature>
<keyword evidence="12" id="KW-0963">Cytoplasm</keyword>
<dbReference type="Pfam" id="PF07478">
    <property type="entry name" value="Dala_Dala_lig_C"/>
    <property type="match status" value="1"/>
</dbReference>
<dbReference type="NCBIfam" id="TIGR01205">
    <property type="entry name" value="D_ala_D_alaTIGR"/>
    <property type="match status" value="1"/>
</dbReference>
<dbReference type="Gene3D" id="3.30.1490.20">
    <property type="entry name" value="ATP-grasp fold, A domain"/>
    <property type="match status" value="1"/>
</dbReference>
<evidence type="ECO:0000256" key="7">
    <source>
        <dbReference type="ARBA" id="ARBA00022842"/>
    </source>
</evidence>
<feature type="binding site" evidence="14">
    <location>
        <position position="160"/>
    </location>
    <ligand>
        <name>ATP</name>
        <dbReference type="ChEBI" id="CHEBI:30616"/>
    </ligand>
</feature>
<dbReference type="PIRSF" id="PIRSF039102">
    <property type="entry name" value="Ddl/VanB"/>
    <property type="match status" value="1"/>
</dbReference>
<dbReference type="Gene3D" id="3.40.50.20">
    <property type="match status" value="1"/>
</dbReference>
<proteinExistence type="inferred from homology"/>
<dbReference type="GO" id="GO:0046872">
    <property type="term" value="F:metal ion binding"/>
    <property type="evidence" value="ECO:0007669"/>
    <property type="project" value="UniProtKB-KW"/>
</dbReference>
<evidence type="ECO:0000256" key="1">
    <source>
        <dbReference type="ARBA" id="ARBA00001936"/>
    </source>
</evidence>
<dbReference type="GO" id="GO:0008716">
    <property type="term" value="F:D-alanine-D-alanine ligase activity"/>
    <property type="evidence" value="ECO:0007669"/>
    <property type="project" value="UniProtKB-UniRule"/>
</dbReference>
<evidence type="ECO:0000256" key="16">
    <source>
        <dbReference type="PROSITE-ProRule" id="PRU00409"/>
    </source>
</evidence>
<feature type="binding site" evidence="14">
    <location>
        <begin position="242"/>
        <end position="249"/>
    </location>
    <ligand>
        <name>ATP</name>
        <dbReference type="ChEBI" id="CHEBI:30616"/>
    </ligand>
</feature>
<evidence type="ECO:0000256" key="5">
    <source>
        <dbReference type="ARBA" id="ARBA00022741"/>
    </source>
</evidence>
<dbReference type="PANTHER" id="PTHR23132:SF25">
    <property type="entry name" value="D-ALANINE--D-ALANINE LIGASE A"/>
    <property type="match status" value="1"/>
</dbReference>
<evidence type="ECO:0000256" key="4">
    <source>
        <dbReference type="ARBA" id="ARBA00022723"/>
    </source>
</evidence>
<dbReference type="EMBL" id="MPDM01000004">
    <property type="protein sequence ID" value="OKL49358.1"/>
    <property type="molecule type" value="Genomic_DNA"/>
</dbReference>
<comment type="catalytic activity">
    <reaction evidence="12">
        <text>2 D-alanine + ATP = D-alanyl-D-alanine + ADP + phosphate + H(+)</text>
        <dbReference type="Rhea" id="RHEA:11224"/>
        <dbReference type="ChEBI" id="CHEBI:15378"/>
        <dbReference type="ChEBI" id="CHEBI:30616"/>
        <dbReference type="ChEBI" id="CHEBI:43474"/>
        <dbReference type="ChEBI" id="CHEBI:57416"/>
        <dbReference type="ChEBI" id="CHEBI:57822"/>
        <dbReference type="ChEBI" id="CHEBI:456216"/>
        <dbReference type="EC" id="6.3.2.4"/>
    </reaction>
</comment>
<dbReference type="PANTHER" id="PTHR23132">
    <property type="entry name" value="D-ALANINE--D-ALANINE LIGASE"/>
    <property type="match status" value="1"/>
</dbReference>